<reference evidence="4" key="2">
    <citation type="journal article" date="2021" name="PeerJ">
        <title>Extensive microbial diversity within the chicken gut microbiome revealed by metagenomics and culture.</title>
        <authorList>
            <person name="Gilroy R."/>
            <person name="Ravi A."/>
            <person name="Getino M."/>
            <person name="Pursley I."/>
            <person name="Horton D.L."/>
            <person name="Alikhan N.F."/>
            <person name="Baker D."/>
            <person name="Gharbi K."/>
            <person name="Hall N."/>
            <person name="Watson M."/>
            <person name="Adriaenssens E.M."/>
            <person name="Foster-Nyarko E."/>
            <person name="Jarju S."/>
            <person name="Secka A."/>
            <person name="Antonio M."/>
            <person name="Oren A."/>
            <person name="Chaudhuri R.R."/>
            <person name="La Ragione R."/>
            <person name="Hildebrand F."/>
            <person name="Pallen M.J."/>
        </authorList>
    </citation>
    <scope>NUCLEOTIDE SEQUENCE</scope>
    <source>
        <strain evidence="4">G3-3990</strain>
    </source>
</reference>
<dbReference type="Proteomes" id="UP000823641">
    <property type="component" value="Unassembled WGS sequence"/>
</dbReference>
<dbReference type="InterPro" id="IPR019734">
    <property type="entry name" value="TPR_rpt"/>
</dbReference>
<evidence type="ECO:0000313" key="4">
    <source>
        <dbReference type="EMBL" id="MBO8459932.1"/>
    </source>
</evidence>
<organism evidence="4 5">
    <name type="scientific">Candidatus Gallipaludibacter merdavium</name>
    <dbReference type="NCBI Taxonomy" id="2840839"/>
    <lineage>
        <taxon>Bacteria</taxon>
        <taxon>Pseudomonadati</taxon>
        <taxon>Bacteroidota</taxon>
        <taxon>Bacteroidia</taxon>
        <taxon>Bacteroidales</taxon>
        <taxon>Candidatus Gallipaludibacter</taxon>
    </lineage>
</organism>
<dbReference type="Pfam" id="PF13432">
    <property type="entry name" value="TPR_16"/>
    <property type="match status" value="2"/>
</dbReference>
<dbReference type="SUPFAM" id="SSF48452">
    <property type="entry name" value="TPR-like"/>
    <property type="match status" value="3"/>
</dbReference>
<keyword evidence="2" id="KW-0802">TPR repeat</keyword>
<proteinExistence type="predicted"/>
<dbReference type="SMART" id="SM00028">
    <property type="entry name" value="TPR"/>
    <property type="match status" value="8"/>
</dbReference>
<dbReference type="PANTHER" id="PTHR44858:SF1">
    <property type="entry name" value="UDP-N-ACETYLGLUCOSAMINE--PEPTIDE N-ACETYLGLUCOSAMINYLTRANSFERASE SPINDLY-RELATED"/>
    <property type="match status" value="1"/>
</dbReference>
<dbReference type="AlphaFoldDB" id="A0A9D9N4E3"/>
<evidence type="ECO:0000256" key="1">
    <source>
        <dbReference type="ARBA" id="ARBA00022737"/>
    </source>
</evidence>
<reference evidence="4" key="1">
    <citation type="submission" date="2020-10" db="EMBL/GenBank/DDBJ databases">
        <authorList>
            <person name="Gilroy R."/>
        </authorList>
    </citation>
    <scope>NUCLEOTIDE SEQUENCE</scope>
    <source>
        <strain evidence="4">G3-3990</strain>
    </source>
</reference>
<dbReference type="EMBL" id="JADIMG010000064">
    <property type="protein sequence ID" value="MBO8459932.1"/>
    <property type="molecule type" value="Genomic_DNA"/>
</dbReference>
<name>A0A9D9N4E3_9BACT</name>
<dbReference type="Gene3D" id="1.25.40.10">
    <property type="entry name" value="Tetratricopeptide repeat domain"/>
    <property type="match status" value="3"/>
</dbReference>
<dbReference type="InterPro" id="IPR011990">
    <property type="entry name" value="TPR-like_helical_dom_sf"/>
</dbReference>
<dbReference type="InterPro" id="IPR050498">
    <property type="entry name" value="Ycf3"/>
</dbReference>
<dbReference type="PANTHER" id="PTHR44858">
    <property type="entry name" value="TETRATRICOPEPTIDE REPEAT PROTEIN 6"/>
    <property type="match status" value="1"/>
</dbReference>
<keyword evidence="1" id="KW-0677">Repeat</keyword>
<keyword evidence="3" id="KW-0732">Signal</keyword>
<comment type="caution">
    <text evidence="4">The sequence shown here is derived from an EMBL/GenBank/DDBJ whole genome shotgun (WGS) entry which is preliminary data.</text>
</comment>
<feature type="chain" id="PRO_5039501565" evidence="3">
    <location>
        <begin position="20"/>
        <end position="542"/>
    </location>
</feature>
<evidence type="ECO:0000256" key="2">
    <source>
        <dbReference type="ARBA" id="ARBA00022803"/>
    </source>
</evidence>
<feature type="signal peptide" evidence="3">
    <location>
        <begin position="1"/>
        <end position="19"/>
    </location>
</feature>
<accession>A0A9D9N4E3</accession>
<sequence>MKRFIYFFAACLLAFNVVAQTKIELALEALNSGDDATVVQYTTEILAEQPKNTPALTLRASANSRLGNFDAAFSDINAAIKHWRKKYEAEVTLSDLYLTRSYLYVAIGDEAAALADMDVAVKKGGRNAAEYYDKRADFYVERDFYDLAEADYHMAAKKNPYNVDYQVKEGLAILLQGRVEEAEKRLEKLVKFYPLNAEAQRWYAYVFYLKEDYKSSIDQYIKYMAMADQMDLTVFIESSKQEFDYAIDAITAQMKLENDDYFWDYIRARVYRENRHFVEALTDLKRIEEHLGVETLETFVLEEMAVNYEQLEEFPQSIYYYSILIVQNEENSVAEVYYNLKRANVYCYMGEADKALEDCEKALRTSMDYAPWAYYLKGRAEELKKEYEAAILDYTQSLAYVENNQYAHLKRGKLYLMYRQDTVSAMQDFERVLELDTVVVSSSCRHYALMYLGRTAEAKAWMADILERYSDRPVHYCDAACLYACMGEAEEAMKYLRQGLEMGYRNLRHFEIDSDFDSLRDRPDFKELINTYKQKASEEKRN</sequence>
<gene>
    <name evidence="4" type="ORF">IAA73_06335</name>
</gene>
<evidence type="ECO:0000313" key="5">
    <source>
        <dbReference type="Proteomes" id="UP000823641"/>
    </source>
</evidence>
<protein>
    <submittedName>
        <fullName evidence="4">Tetratricopeptide repeat protein</fullName>
    </submittedName>
</protein>
<dbReference type="NCBIfam" id="NF047558">
    <property type="entry name" value="TPR_END_plus"/>
    <property type="match status" value="1"/>
</dbReference>
<evidence type="ECO:0000256" key="3">
    <source>
        <dbReference type="SAM" id="SignalP"/>
    </source>
</evidence>